<name>A0ABV2RZ86_BRAJP</name>
<evidence type="ECO:0000313" key="3">
    <source>
        <dbReference type="Proteomes" id="UP001549291"/>
    </source>
</evidence>
<dbReference type="PANTHER" id="PTHR11102:SF160">
    <property type="entry name" value="ERAD-ASSOCIATED E3 UBIQUITIN-PROTEIN LIGASE COMPONENT HRD3"/>
    <property type="match status" value="1"/>
</dbReference>
<keyword evidence="3" id="KW-1185">Reference proteome</keyword>
<dbReference type="PANTHER" id="PTHR11102">
    <property type="entry name" value="SEL-1-LIKE PROTEIN"/>
    <property type="match status" value="1"/>
</dbReference>
<dbReference type="Pfam" id="PF08238">
    <property type="entry name" value="Sel1"/>
    <property type="match status" value="4"/>
</dbReference>
<dbReference type="SMART" id="SM00671">
    <property type="entry name" value="SEL1"/>
    <property type="match status" value="4"/>
</dbReference>
<accession>A0ABV2RZ86</accession>
<dbReference type="Proteomes" id="UP001549291">
    <property type="component" value="Unassembled WGS sequence"/>
</dbReference>
<dbReference type="SUPFAM" id="SSF81901">
    <property type="entry name" value="HCP-like"/>
    <property type="match status" value="1"/>
</dbReference>
<dbReference type="InterPro" id="IPR011990">
    <property type="entry name" value="TPR-like_helical_dom_sf"/>
</dbReference>
<keyword evidence="1" id="KW-0732">Signal</keyword>
<dbReference type="InterPro" id="IPR006597">
    <property type="entry name" value="Sel1-like"/>
</dbReference>
<evidence type="ECO:0000256" key="1">
    <source>
        <dbReference type="SAM" id="SignalP"/>
    </source>
</evidence>
<evidence type="ECO:0000313" key="2">
    <source>
        <dbReference type="EMBL" id="MET4722258.1"/>
    </source>
</evidence>
<feature type="chain" id="PRO_5045375123" evidence="1">
    <location>
        <begin position="23"/>
        <end position="275"/>
    </location>
</feature>
<reference evidence="2 3" key="1">
    <citation type="submission" date="2024-06" db="EMBL/GenBank/DDBJ databases">
        <title>Genomic Encyclopedia of Type Strains, Phase V (KMG-V): Genome sequencing to study the core and pangenomes of soil and plant-associated prokaryotes.</title>
        <authorList>
            <person name="Whitman W."/>
        </authorList>
    </citation>
    <scope>NUCLEOTIDE SEQUENCE [LARGE SCALE GENOMIC DNA]</scope>
    <source>
        <strain evidence="2 3">USDA 160</strain>
    </source>
</reference>
<proteinExistence type="predicted"/>
<dbReference type="InterPro" id="IPR050767">
    <property type="entry name" value="Sel1_AlgK"/>
</dbReference>
<protein>
    <submittedName>
        <fullName evidence="2">TPR repeat protein</fullName>
    </submittedName>
</protein>
<gene>
    <name evidence="2" type="ORF">ABIF63_006364</name>
</gene>
<organism evidence="2 3">
    <name type="scientific">Bradyrhizobium japonicum</name>
    <dbReference type="NCBI Taxonomy" id="375"/>
    <lineage>
        <taxon>Bacteria</taxon>
        <taxon>Pseudomonadati</taxon>
        <taxon>Pseudomonadota</taxon>
        <taxon>Alphaproteobacteria</taxon>
        <taxon>Hyphomicrobiales</taxon>
        <taxon>Nitrobacteraceae</taxon>
        <taxon>Bradyrhizobium</taxon>
    </lineage>
</organism>
<dbReference type="EMBL" id="JBEPTQ010000002">
    <property type="protein sequence ID" value="MET4722258.1"/>
    <property type="molecule type" value="Genomic_DNA"/>
</dbReference>
<dbReference type="Gene3D" id="1.25.40.10">
    <property type="entry name" value="Tetratricopeptide repeat domain"/>
    <property type="match status" value="2"/>
</dbReference>
<comment type="caution">
    <text evidence="2">The sequence shown here is derived from an EMBL/GenBank/DDBJ whole genome shotgun (WGS) entry which is preliminary data.</text>
</comment>
<feature type="signal peptide" evidence="1">
    <location>
        <begin position="1"/>
        <end position="22"/>
    </location>
</feature>
<sequence>MAMRTCLLAILLALAAPLSAHAQSADLVLCDRLAADPSDPDKPADVKGVTELAASDIATAVKFCKQAAPSSRRAMFALGRAYAANRQTAEAIAAWRKAADKGSSAAMVELGVAYGTGSGVAKDEAQARKLFERAAQAGNPRGVSNLAALGGAGGAAPADPAQARALLGRAAETNAEAQYQLGLMLSNGNGGERDDVAARAMFEKAAAQNHPGALERMGAFAQEGRGGAKDKDAAKAYYERAAALGDEDAKKALERIRCPYAIKDKQGKLVTTLCF</sequence>